<dbReference type="PROSITE" id="PS50092">
    <property type="entry name" value="TSP1"/>
    <property type="match status" value="3"/>
</dbReference>
<keyword evidence="3" id="KW-0130">Cell adhesion</keyword>
<dbReference type="PANTHER" id="PTHR11311:SF16">
    <property type="entry name" value="SPONDIN-1"/>
    <property type="match status" value="1"/>
</dbReference>
<dbReference type="NCBIfam" id="NF038123">
    <property type="entry name" value="NF038123_dom"/>
    <property type="match status" value="1"/>
</dbReference>
<dbReference type="EMBL" id="JBFDAA010000018">
    <property type="protein sequence ID" value="KAL1116134.1"/>
    <property type="molecule type" value="Genomic_DNA"/>
</dbReference>
<dbReference type="Gene3D" id="2.60.40.2130">
    <property type="entry name" value="F-spondin domain"/>
    <property type="match status" value="1"/>
</dbReference>
<dbReference type="Pfam" id="PF00090">
    <property type="entry name" value="TSP_1"/>
    <property type="match status" value="3"/>
</dbReference>
<comment type="subcellular location">
    <subcellularLocation>
        <location evidence="1">Secreted</location>
        <location evidence="1">Extracellular space</location>
        <location evidence="1">Extracellular matrix</location>
    </subcellularLocation>
</comment>
<dbReference type="FunFam" id="2.60.40.2130:FF:000002">
    <property type="entry name" value="Putative Spondin-1"/>
    <property type="match status" value="1"/>
</dbReference>
<evidence type="ECO:0000256" key="2">
    <source>
        <dbReference type="ARBA" id="ARBA00022530"/>
    </source>
</evidence>
<keyword evidence="2" id="KW-0964">Secreted</keyword>
<name>A0ABD0YGD3_9HEMI</name>
<dbReference type="InterPro" id="IPR009465">
    <property type="entry name" value="Spondin_N"/>
</dbReference>
<dbReference type="InterPro" id="IPR038678">
    <property type="entry name" value="Spondin_N_sf"/>
</dbReference>
<gene>
    <name evidence="5" type="ORF">AAG570_005629</name>
</gene>
<dbReference type="Gene3D" id="2.20.100.10">
    <property type="entry name" value="Thrombospondin type-1 (TSP1) repeat"/>
    <property type="match status" value="3"/>
</dbReference>
<sequence>MQCCACDEAKYEVTFEGLWSRHTHPKDFPSNASLVPRFSDVIGASHTTSYRFWEYGGIASEGLKQLAETGSTRMLESELKSQSQNIRTIIIAKGISYPNVTGQTYAVFRVDSRHHKISLVSMIEPSPDWIVGVSGLELCLSNCSWTESRIVNLYPWDAGTDSGITYTSPDKPTEPRDHIRRITTSFPNDPQAPFFDPTGEEMKPLARLYLTRQRLYEKSCSDVNLEFNNNEACEVEEWGMWGPCSVSCGAGKRSRQRFFKNEQRALLNGCKRALTSRETCYASFACRSFIQHKCNNFFLGINRPGQPTVDASLVDPQGDDTCATTEWSDWSGCSVKCGKGEKHRFRSMKHKRNWKECRRLDRFTKMQDSFECIGVEGPVCPEEGSAAALSVKCEYTNWSEWSPCSVTCGNGTRTRQRRVLFTKPNSYQQPQADVQSELAICQAEDRLVEHTDCQAELPSCQLTTQQAIGKRFPPFPVFRNLDSAKMENPEDNGKR</sequence>
<dbReference type="InterPro" id="IPR051418">
    <property type="entry name" value="Spondin/Thrombospondin_T1"/>
</dbReference>
<accession>A0ABD0YGD3</accession>
<keyword evidence="6" id="KW-1185">Reference proteome</keyword>
<dbReference type="SUPFAM" id="SSF82895">
    <property type="entry name" value="TSP-1 type 1 repeat"/>
    <property type="match status" value="3"/>
</dbReference>
<keyword evidence="2" id="KW-0272">Extracellular matrix</keyword>
<dbReference type="PANTHER" id="PTHR11311">
    <property type="entry name" value="SPONDIN"/>
    <property type="match status" value="1"/>
</dbReference>
<proteinExistence type="predicted"/>
<comment type="caution">
    <text evidence="5">The sequence shown here is derived from an EMBL/GenBank/DDBJ whole genome shotgun (WGS) entry which is preliminary data.</text>
</comment>
<evidence type="ECO:0000256" key="1">
    <source>
        <dbReference type="ARBA" id="ARBA00004498"/>
    </source>
</evidence>
<protein>
    <recommendedName>
        <fullName evidence="4">Spondin domain-containing protein</fullName>
    </recommendedName>
</protein>
<evidence type="ECO:0000256" key="3">
    <source>
        <dbReference type="ARBA" id="ARBA00022889"/>
    </source>
</evidence>
<evidence type="ECO:0000313" key="6">
    <source>
        <dbReference type="Proteomes" id="UP001558652"/>
    </source>
</evidence>
<dbReference type="GO" id="GO:0007155">
    <property type="term" value="P:cell adhesion"/>
    <property type="evidence" value="ECO:0007669"/>
    <property type="project" value="UniProtKB-KW"/>
</dbReference>
<dbReference type="AlphaFoldDB" id="A0ABD0YGD3"/>
<dbReference type="SMART" id="SM00209">
    <property type="entry name" value="TSP1"/>
    <property type="match status" value="3"/>
</dbReference>
<evidence type="ECO:0000259" key="4">
    <source>
        <dbReference type="PROSITE" id="PS51020"/>
    </source>
</evidence>
<evidence type="ECO:0000313" key="5">
    <source>
        <dbReference type="EMBL" id="KAL1116134.1"/>
    </source>
</evidence>
<dbReference type="Proteomes" id="UP001558652">
    <property type="component" value="Unassembled WGS sequence"/>
</dbReference>
<organism evidence="5 6">
    <name type="scientific">Ranatra chinensis</name>
    <dbReference type="NCBI Taxonomy" id="642074"/>
    <lineage>
        <taxon>Eukaryota</taxon>
        <taxon>Metazoa</taxon>
        <taxon>Ecdysozoa</taxon>
        <taxon>Arthropoda</taxon>
        <taxon>Hexapoda</taxon>
        <taxon>Insecta</taxon>
        <taxon>Pterygota</taxon>
        <taxon>Neoptera</taxon>
        <taxon>Paraneoptera</taxon>
        <taxon>Hemiptera</taxon>
        <taxon>Heteroptera</taxon>
        <taxon>Panheteroptera</taxon>
        <taxon>Nepomorpha</taxon>
        <taxon>Nepidae</taxon>
        <taxon>Ranatrinae</taxon>
        <taxon>Ranatra</taxon>
    </lineage>
</organism>
<reference evidence="5 6" key="1">
    <citation type="submission" date="2024-07" db="EMBL/GenBank/DDBJ databases">
        <title>Chromosome-level genome assembly of the water stick insect Ranatra chinensis (Heteroptera: Nepidae).</title>
        <authorList>
            <person name="Liu X."/>
        </authorList>
    </citation>
    <scope>NUCLEOTIDE SEQUENCE [LARGE SCALE GENOMIC DNA]</scope>
    <source>
        <strain evidence="5">Cailab_2021Rc</strain>
        <tissue evidence="5">Muscle</tissue>
    </source>
</reference>
<dbReference type="InterPro" id="IPR036383">
    <property type="entry name" value="TSP1_rpt_sf"/>
</dbReference>
<dbReference type="Pfam" id="PF06468">
    <property type="entry name" value="Spond_N"/>
    <property type="match status" value="1"/>
</dbReference>
<dbReference type="PROSITE" id="PS51020">
    <property type="entry name" value="SPONDIN"/>
    <property type="match status" value="1"/>
</dbReference>
<dbReference type="InterPro" id="IPR000884">
    <property type="entry name" value="TSP1_rpt"/>
</dbReference>
<feature type="domain" description="Spondin" evidence="4">
    <location>
        <begin position="1"/>
        <end position="190"/>
    </location>
</feature>